<name>A0AAE5V7D3_STAEP</name>
<evidence type="ECO:0000313" key="1">
    <source>
        <dbReference type="EMBL" id="PIH10382.1"/>
    </source>
</evidence>
<dbReference type="EMBL" id="PEJG01000006">
    <property type="protein sequence ID" value="PIH10382.1"/>
    <property type="molecule type" value="Genomic_DNA"/>
</dbReference>
<dbReference type="Proteomes" id="UP000228502">
    <property type="component" value="Unassembled WGS sequence"/>
</dbReference>
<organism evidence="1 2">
    <name type="scientific">Staphylococcus epidermidis</name>
    <dbReference type="NCBI Taxonomy" id="1282"/>
    <lineage>
        <taxon>Bacteria</taxon>
        <taxon>Bacillati</taxon>
        <taxon>Bacillota</taxon>
        <taxon>Bacilli</taxon>
        <taxon>Bacillales</taxon>
        <taxon>Staphylococcaceae</taxon>
        <taxon>Staphylococcus</taxon>
    </lineage>
</organism>
<protein>
    <submittedName>
        <fullName evidence="1">Uncharacterized protein</fullName>
    </submittedName>
</protein>
<proteinExistence type="predicted"/>
<accession>A0AAE5V7D3</accession>
<sequence length="70" mass="8295">MSQVFLIYRQTIRKYTCHISNTFNTPHKDEVHVEILRTRQVGVRGPNKENFTEKFHGQGKLSVTWITYSK</sequence>
<dbReference type="AlphaFoldDB" id="A0AAE5V7D3"/>
<reference evidence="1 2" key="1">
    <citation type="submission" date="2017-10" db="EMBL/GenBank/DDBJ databases">
        <title>genome sequences of Staph epi in chlorhexidine trial.</title>
        <authorList>
            <person name="Greninger A.L."/>
            <person name="Addetia A."/>
            <person name="Qin X."/>
            <person name="Zerr D."/>
        </authorList>
    </citation>
    <scope>NUCLEOTIDE SEQUENCE [LARGE SCALE GENOMIC DNA]</scope>
    <source>
        <strain evidence="1 2">SCH-17</strain>
    </source>
</reference>
<evidence type="ECO:0000313" key="2">
    <source>
        <dbReference type="Proteomes" id="UP000228502"/>
    </source>
</evidence>
<gene>
    <name evidence="1" type="ORF">CTJ08_06670</name>
</gene>
<comment type="caution">
    <text evidence="1">The sequence shown here is derived from an EMBL/GenBank/DDBJ whole genome shotgun (WGS) entry which is preliminary data.</text>
</comment>